<keyword evidence="2" id="KW-0813">Transport</keyword>
<dbReference type="PANTHER" id="PTHR10981">
    <property type="entry name" value="BATTENIN"/>
    <property type="match status" value="1"/>
</dbReference>
<protein>
    <recommendedName>
        <fullName evidence="6">Battenin</fullName>
    </recommendedName>
</protein>
<dbReference type="PhylomeDB" id="A7RS39"/>
<comment type="similarity">
    <text evidence="6">Belongs to the battenin family.</text>
</comment>
<dbReference type="Pfam" id="PF02487">
    <property type="entry name" value="CLN3"/>
    <property type="match status" value="2"/>
</dbReference>
<evidence type="ECO:0000313" key="8">
    <source>
        <dbReference type="Proteomes" id="UP000001593"/>
    </source>
</evidence>
<evidence type="ECO:0000256" key="4">
    <source>
        <dbReference type="ARBA" id="ARBA00022989"/>
    </source>
</evidence>
<feature type="non-terminal residue" evidence="7">
    <location>
        <position position="1"/>
    </location>
</feature>
<accession>A7RS39</accession>
<evidence type="ECO:0000313" key="7">
    <source>
        <dbReference type="EMBL" id="EDO45680.1"/>
    </source>
</evidence>
<dbReference type="GO" id="GO:0005765">
    <property type="term" value="C:lysosomal membrane"/>
    <property type="evidence" value="ECO:0007669"/>
    <property type="project" value="UniProtKB-SubCell"/>
</dbReference>
<dbReference type="eggNOG" id="KOG3880">
    <property type="taxonomic scope" value="Eukaryota"/>
</dbReference>
<organism evidence="7 8">
    <name type="scientific">Nematostella vectensis</name>
    <name type="common">Starlet sea anemone</name>
    <dbReference type="NCBI Taxonomy" id="45351"/>
    <lineage>
        <taxon>Eukaryota</taxon>
        <taxon>Metazoa</taxon>
        <taxon>Cnidaria</taxon>
        <taxon>Anthozoa</taxon>
        <taxon>Hexacorallia</taxon>
        <taxon>Actiniaria</taxon>
        <taxon>Edwardsiidae</taxon>
        <taxon>Nematostella</taxon>
    </lineage>
</organism>
<name>A7RS39_NEMVE</name>
<feature type="transmembrane region" description="Helical" evidence="6">
    <location>
        <begin position="197"/>
        <end position="214"/>
    </location>
</feature>
<comment type="subcellular location">
    <subcellularLocation>
        <location evidence="1">Endomembrane system</location>
        <topology evidence="1">Multi-pass membrane protein</topology>
    </subcellularLocation>
    <subcellularLocation>
        <location evidence="6">Lysosome membrane</location>
        <topology evidence="6">Multi-pass membrane protein</topology>
    </subcellularLocation>
</comment>
<evidence type="ECO:0000256" key="6">
    <source>
        <dbReference type="RuleBase" id="RU361113"/>
    </source>
</evidence>
<dbReference type="GO" id="GO:0005773">
    <property type="term" value="C:vacuole"/>
    <property type="evidence" value="ECO:0000318"/>
    <property type="project" value="GO_Central"/>
</dbReference>
<reference evidence="7 8" key="1">
    <citation type="journal article" date="2007" name="Science">
        <title>Sea anemone genome reveals ancestral eumetazoan gene repertoire and genomic organization.</title>
        <authorList>
            <person name="Putnam N.H."/>
            <person name="Srivastava M."/>
            <person name="Hellsten U."/>
            <person name="Dirks B."/>
            <person name="Chapman J."/>
            <person name="Salamov A."/>
            <person name="Terry A."/>
            <person name="Shapiro H."/>
            <person name="Lindquist E."/>
            <person name="Kapitonov V.V."/>
            <person name="Jurka J."/>
            <person name="Genikhovich G."/>
            <person name="Grigoriev I.V."/>
            <person name="Lucas S.M."/>
            <person name="Steele R.E."/>
            <person name="Finnerty J.R."/>
            <person name="Technau U."/>
            <person name="Martindale M.Q."/>
            <person name="Rokhsar D.S."/>
        </authorList>
    </citation>
    <scope>NUCLEOTIDE SEQUENCE [LARGE SCALE GENOMIC DNA]</scope>
    <source>
        <strain evidence="8">CH2 X CH6</strain>
    </source>
</reference>
<feature type="transmembrane region" description="Helical" evidence="6">
    <location>
        <begin position="220"/>
        <end position="239"/>
    </location>
</feature>
<keyword evidence="8" id="KW-1185">Reference proteome</keyword>
<sequence length="241" mass="26651">VPTSAVLVANIGPYFLVTLVAPYFIQKVPYFPRVLAIFTLEVAGLIMVVVGKHVAIKLFGVSLSSIGFGLGELSFIAMTSHYHEVAVRAFSAGTGAGISLAPLYYTGEPKAPRWTSTFFALRHSELCAYAVRGILPIMLSVIFAWIAEYLIIQAVITTIAFTNAPFPPRDHYQYYIFVFLGGELFGRSWIPRLIIRRLWILALVEIAHLVFFAFAAWYRFLPSVAIPLILAFTAGVIIGKC</sequence>
<dbReference type="HOGENOM" id="CLU_1154175_0_0_1"/>
<dbReference type="EMBL" id="DS469533">
    <property type="protein sequence ID" value="EDO45680.1"/>
    <property type="molecule type" value="Genomic_DNA"/>
</dbReference>
<keyword evidence="5 6" id="KW-0472">Membrane</keyword>
<feature type="transmembrane region" description="Helical" evidence="6">
    <location>
        <begin position="58"/>
        <end position="79"/>
    </location>
</feature>
<evidence type="ECO:0000256" key="3">
    <source>
        <dbReference type="ARBA" id="ARBA00022692"/>
    </source>
</evidence>
<evidence type="ECO:0000256" key="5">
    <source>
        <dbReference type="ARBA" id="ARBA00023136"/>
    </source>
</evidence>
<feature type="transmembrane region" description="Helical" evidence="6">
    <location>
        <begin position="85"/>
        <end position="105"/>
    </location>
</feature>
<evidence type="ECO:0000256" key="2">
    <source>
        <dbReference type="ARBA" id="ARBA00022448"/>
    </source>
</evidence>
<feature type="transmembrane region" description="Helical" evidence="6">
    <location>
        <begin position="126"/>
        <end position="152"/>
    </location>
</feature>
<feature type="transmembrane region" description="Helical" evidence="6">
    <location>
        <begin position="31"/>
        <end position="51"/>
    </location>
</feature>
<gene>
    <name evidence="7" type="ORF">NEMVEDRAFT_v1g91621</name>
</gene>
<proteinExistence type="inferred from homology"/>
<feature type="transmembrane region" description="Helical" evidence="6">
    <location>
        <begin position="172"/>
        <end position="190"/>
    </location>
</feature>
<feature type="transmembrane region" description="Helical" evidence="6">
    <location>
        <begin position="7"/>
        <end position="25"/>
    </location>
</feature>
<keyword evidence="6" id="KW-0458">Lysosome</keyword>
<dbReference type="GO" id="GO:0051453">
    <property type="term" value="P:regulation of intracellular pH"/>
    <property type="evidence" value="ECO:0000318"/>
    <property type="project" value="GO_Central"/>
</dbReference>
<evidence type="ECO:0000256" key="1">
    <source>
        <dbReference type="ARBA" id="ARBA00004127"/>
    </source>
</evidence>
<dbReference type="InterPro" id="IPR003492">
    <property type="entry name" value="Battenin_disease_Cln3"/>
</dbReference>
<dbReference type="AlphaFoldDB" id="A7RS39"/>
<dbReference type="InParanoid" id="A7RS39"/>
<dbReference type="Proteomes" id="UP000001593">
    <property type="component" value="Unassembled WGS sequence"/>
</dbReference>
<keyword evidence="3 6" id="KW-0812">Transmembrane</keyword>
<dbReference type="PRINTS" id="PR01315">
    <property type="entry name" value="BATTENIN"/>
</dbReference>
<dbReference type="PANTHER" id="PTHR10981:SF0">
    <property type="entry name" value="BATTENIN"/>
    <property type="match status" value="1"/>
</dbReference>
<keyword evidence="4 6" id="KW-1133">Transmembrane helix</keyword>
<dbReference type="GO" id="GO:0012505">
    <property type="term" value="C:endomembrane system"/>
    <property type="evidence" value="ECO:0007669"/>
    <property type="project" value="UniProtKB-SubCell"/>
</dbReference>